<proteinExistence type="predicted"/>
<accession>A0A9W4UUS0</accession>
<protein>
    <submittedName>
        <fullName evidence="1">Uncharacterized protein</fullName>
    </submittedName>
</protein>
<dbReference type="AlphaFoldDB" id="A0A9W4UUS0"/>
<comment type="caution">
    <text evidence="1">The sequence shown here is derived from an EMBL/GenBank/DDBJ whole genome shotgun (WGS) entry which is preliminary data.</text>
</comment>
<gene>
    <name evidence="1" type="ORF">PDIGIT_LOCUS14714</name>
</gene>
<name>A0A9W4UUS0_9PLEO</name>
<evidence type="ECO:0000313" key="1">
    <source>
        <dbReference type="EMBL" id="CAI6341517.1"/>
    </source>
</evidence>
<evidence type="ECO:0000313" key="2">
    <source>
        <dbReference type="Proteomes" id="UP001152607"/>
    </source>
</evidence>
<dbReference type="Proteomes" id="UP001152607">
    <property type="component" value="Unassembled WGS sequence"/>
</dbReference>
<reference evidence="1" key="1">
    <citation type="submission" date="2023-01" db="EMBL/GenBank/DDBJ databases">
        <authorList>
            <person name="Van Ghelder C."/>
            <person name="Rancurel C."/>
        </authorList>
    </citation>
    <scope>NUCLEOTIDE SEQUENCE</scope>
    <source>
        <strain evidence="1">CNCM I-4278</strain>
    </source>
</reference>
<keyword evidence="2" id="KW-1185">Reference proteome</keyword>
<dbReference type="EMBL" id="CAOQHR010000012">
    <property type="protein sequence ID" value="CAI6341517.1"/>
    <property type="molecule type" value="Genomic_DNA"/>
</dbReference>
<sequence>MFSLIDCPVSTRVASLRLPLTGQPLHTERQALRVLFPATPTTCITPAKLPIVVSKTGLSGCSSSALQNLLHHRTRIPSRHRVQHKDRPKYFARSTCV</sequence>
<organism evidence="1 2">
    <name type="scientific">Periconia digitata</name>
    <dbReference type="NCBI Taxonomy" id="1303443"/>
    <lineage>
        <taxon>Eukaryota</taxon>
        <taxon>Fungi</taxon>
        <taxon>Dikarya</taxon>
        <taxon>Ascomycota</taxon>
        <taxon>Pezizomycotina</taxon>
        <taxon>Dothideomycetes</taxon>
        <taxon>Pleosporomycetidae</taxon>
        <taxon>Pleosporales</taxon>
        <taxon>Massarineae</taxon>
        <taxon>Periconiaceae</taxon>
        <taxon>Periconia</taxon>
    </lineage>
</organism>